<comment type="caution">
    <text evidence="3">The sequence shown here is derived from an EMBL/GenBank/DDBJ whole genome shotgun (WGS) entry which is preliminary data.</text>
</comment>
<organism evidence="3 4">
    <name type="scientific">Pedobacter changchengzhani</name>
    <dbReference type="NCBI Taxonomy" id="2529274"/>
    <lineage>
        <taxon>Bacteria</taxon>
        <taxon>Pseudomonadati</taxon>
        <taxon>Bacteroidota</taxon>
        <taxon>Sphingobacteriia</taxon>
        <taxon>Sphingobacteriales</taxon>
        <taxon>Sphingobacteriaceae</taxon>
        <taxon>Pedobacter</taxon>
    </lineage>
</organism>
<dbReference type="OrthoDB" id="9794601at2"/>
<accession>A0A4R5MPT2</accession>
<sequence>MNSKLIVYPKLPSLHHFIIRFRGAGLANCLFIYARALVLANKYQLKIINPSWVQFNLGPYLRKEKDKRHYNGLFKSFGIGHVKKNWLLFFGKKYGENQQIENLANGLIVVEGLGNYFEDIKNHSEMVKKHLLSIVTNQTINSYHSVVEEFVGVHIRMGDYDLDSRISLDWYLEKMRFIHEKCDRKIKFLVFSDGNADELQKVLSFPCAEMAFFGNAIADILVLSKAKIILASDSTFSAWGAYLGQTPILFNKRHFPPVLDNSQHEWVENIQQSVNIEKEIKAIFSS</sequence>
<dbReference type="AlphaFoldDB" id="A0A4R5MPT2"/>
<dbReference type="RefSeq" id="WP_133260806.1">
    <property type="nucleotide sequence ID" value="NZ_SJCY01000001.1"/>
</dbReference>
<dbReference type="InterPro" id="IPR002516">
    <property type="entry name" value="Glyco_trans_11"/>
</dbReference>
<evidence type="ECO:0000256" key="2">
    <source>
        <dbReference type="ARBA" id="ARBA00022679"/>
    </source>
</evidence>
<evidence type="ECO:0008006" key="5">
    <source>
        <dbReference type="Google" id="ProtNLM"/>
    </source>
</evidence>
<dbReference type="EMBL" id="SJCY01000001">
    <property type="protein sequence ID" value="TDG37718.1"/>
    <property type="molecule type" value="Genomic_DNA"/>
</dbReference>
<keyword evidence="1" id="KW-0328">Glycosyltransferase</keyword>
<reference evidence="3 4" key="1">
    <citation type="submission" date="2019-02" db="EMBL/GenBank/DDBJ databases">
        <title>Pedobacter sp. nov., a novel speices isolated from soil of pinguins habitat in Antarcitica.</title>
        <authorList>
            <person name="He R.-H."/>
        </authorList>
    </citation>
    <scope>NUCLEOTIDE SEQUENCE [LARGE SCALE GENOMIC DNA]</scope>
    <source>
        <strain evidence="3 4">E01020</strain>
    </source>
</reference>
<dbReference type="GO" id="GO:0005975">
    <property type="term" value="P:carbohydrate metabolic process"/>
    <property type="evidence" value="ECO:0007669"/>
    <property type="project" value="InterPro"/>
</dbReference>
<keyword evidence="2" id="KW-0808">Transferase</keyword>
<dbReference type="GO" id="GO:0016020">
    <property type="term" value="C:membrane"/>
    <property type="evidence" value="ECO:0007669"/>
    <property type="project" value="InterPro"/>
</dbReference>
<keyword evidence="4" id="KW-1185">Reference proteome</keyword>
<proteinExistence type="predicted"/>
<dbReference type="GO" id="GO:0008107">
    <property type="term" value="F:galactoside 2-alpha-L-fucosyltransferase activity"/>
    <property type="evidence" value="ECO:0007669"/>
    <property type="project" value="InterPro"/>
</dbReference>
<evidence type="ECO:0000313" key="3">
    <source>
        <dbReference type="EMBL" id="TDG37718.1"/>
    </source>
</evidence>
<gene>
    <name evidence="3" type="ORF">EZJ43_01080</name>
</gene>
<evidence type="ECO:0000256" key="1">
    <source>
        <dbReference type="ARBA" id="ARBA00022676"/>
    </source>
</evidence>
<protein>
    <recommendedName>
        <fullName evidence="5">Alpha-1,2-fucosyltransferase</fullName>
    </recommendedName>
</protein>
<evidence type="ECO:0000313" key="4">
    <source>
        <dbReference type="Proteomes" id="UP000295668"/>
    </source>
</evidence>
<name>A0A4R5MPT2_9SPHI</name>
<dbReference type="Pfam" id="PF01531">
    <property type="entry name" value="Glyco_transf_11"/>
    <property type="match status" value="1"/>
</dbReference>
<dbReference type="Proteomes" id="UP000295668">
    <property type="component" value="Unassembled WGS sequence"/>
</dbReference>